<dbReference type="AlphaFoldDB" id="A0A560WGP6"/>
<feature type="transmembrane region" description="Helical" evidence="1">
    <location>
        <begin position="27"/>
        <end position="49"/>
    </location>
</feature>
<accession>A0A560WGP6</accession>
<reference evidence="2 3" key="1">
    <citation type="submission" date="2019-06" db="EMBL/GenBank/DDBJ databases">
        <title>Sequencing the genomes of 1000 actinobacteria strains.</title>
        <authorList>
            <person name="Klenk H.-P."/>
        </authorList>
    </citation>
    <scope>NUCLEOTIDE SEQUENCE [LARGE SCALE GENOMIC DNA]</scope>
    <source>
        <strain evidence="2 3">DSM 18935</strain>
    </source>
</reference>
<gene>
    <name evidence="2" type="ORF">FB557_0390</name>
</gene>
<dbReference type="RefSeq" id="WP_144855134.1">
    <property type="nucleotide sequence ID" value="NZ_BAAAYT010000002.1"/>
</dbReference>
<feature type="transmembrane region" description="Helical" evidence="1">
    <location>
        <begin position="505"/>
        <end position="526"/>
    </location>
</feature>
<feature type="transmembrane region" description="Helical" evidence="1">
    <location>
        <begin position="163"/>
        <end position="185"/>
    </location>
</feature>
<dbReference type="Proteomes" id="UP000315628">
    <property type="component" value="Unassembled WGS sequence"/>
</dbReference>
<comment type="caution">
    <text evidence="2">The sequence shown here is derived from an EMBL/GenBank/DDBJ whole genome shotgun (WGS) entry which is preliminary data.</text>
</comment>
<evidence type="ECO:0000256" key="1">
    <source>
        <dbReference type="SAM" id="Phobius"/>
    </source>
</evidence>
<keyword evidence="3" id="KW-1185">Reference proteome</keyword>
<dbReference type="OrthoDB" id="2014935at2"/>
<feature type="transmembrane region" description="Helical" evidence="1">
    <location>
        <begin position="299"/>
        <end position="321"/>
    </location>
</feature>
<keyword evidence="1" id="KW-1133">Transmembrane helix</keyword>
<keyword evidence="1" id="KW-0812">Transmembrane</keyword>
<feature type="transmembrane region" description="Helical" evidence="1">
    <location>
        <begin position="462"/>
        <end position="480"/>
    </location>
</feature>
<proteinExistence type="predicted"/>
<feature type="transmembrane region" description="Helical" evidence="1">
    <location>
        <begin position="129"/>
        <end position="157"/>
    </location>
</feature>
<feature type="transmembrane region" description="Helical" evidence="1">
    <location>
        <begin position="240"/>
        <end position="262"/>
    </location>
</feature>
<feature type="transmembrane region" description="Helical" evidence="1">
    <location>
        <begin position="192"/>
        <end position="211"/>
    </location>
</feature>
<keyword evidence="1" id="KW-0472">Membrane</keyword>
<name>A0A560WGP6_9MICO</name>
<protein>
    <submittedName>
        <fullName evidence="2">ABC-2 type transport system permease protein</fullName>
    </submittedName>
</protein>
<feature type="transmembrane region" description="Helical" evidence="1">
    <location>
        <begin position="348"/>
        <end position="369"/>
    </location>
</feature>
<feature type="transmembrane region" description="Helical" evidence="1">
    <location>
        <begin position="390"/>
        <end position="416"/>
    </location>
</feature>
<sequence length="534" mass="55423">MSVAGTSTVAGTPAIARVQWRTGWKAILGWVLGLFAVLAVSAASIIALYDTDEKLRGYAESITGGAMYMLNGRVAGTDTVGGVMANEFGFVVAFFVPIMALALVARSTRRDEEAGRLELLLASRIGRHAPLLAALLIALGALLALAVLTSVTMIALGADAGGALLYGAALVGLGAVHAGSTAVLAQVFEHNRAVWGAGLAVVVLTYLLRGVGAVQDNAVLWASPLGWFDEVRPFGDDARAWPLFISLAVAVALALTAFALAARRDVGAALVGSRPAPARASSVLRSPFGLALYEHRGPIIGWLALSMILMGTYGALTQAIIDALEANPSLTDFIGGGGGEQILEQIEAMFVMMQTMLTAAFVVQAMGSLRAEEDTGRLEAQLVQGRSRPAWLGVHVLVVALGAVLIQLIGSLTLGASTAAALGESRWTGDLLRAGVAHLPVLLLFLGLTVALLGLWPKGRMLAWVVFGLAAVVSYMGPGIDLPQWLIDISPFTAVGSPPAEDVDLVAVAVLAGVGLVLLVAGFFGFRRRDVPRG</sequence>
<organism evidence="2 3">
    <name type="scientific">Marihabitans asiaticum</name>
    <dbReference type="NCBI Taxonomy" id="415218"/>
    <lineage>
        <taxon>Bacteria</taxon>
        <taxon>Bacillati</taxon>
        <taxon>Actinomycetota</taxon>
        <taxon>Actinomycetes</taxon>
        <taxon>Micrococcales</taxon>
        <taxon>Intrasporangiaceae</taxon>
        <taxon>Marihabitans</taxon>
    </lineage>
</organism>
<feature type="transmembrane region" description="Helical" evidence="1">
    <location>
        <begin position="88"/>
        <end position="108"/>
    </location>
</feature>
<feature type="transmembrane region" description="Helical" evidence="1">
    <location>
        <begin position="436"/>
        <end position="455"/>
    </location>
</feature>
<dbReference type="EMBL" id="VIUW01000001">
    <property type="protein sequence ID" value="TWD16847.1"/>
    <property type="molecule type" value="Genomic_DNA"/>
</dbReference>
<evidence type="ECO:0000313" key="3">
    <source>
        <dbReference type="Proteomes" id="UP000315628"/>
    </source>
</evidence>
<evidence type="ECO:0000313" key="2">
    <source>
        <dbReference type="EMBL" id="TWD16847.1"/>
    </source>
</evidence>